<organism evidence="2 3">
    <name type="scientific">Moniliophthora roreri</name>
    <name type="common">Frosty pod rot fungus</name>
    <name type="synonym">Monilia roreri</name>
    <dbReference type="NCBI Taxonomy" id="221103"/>
    <lineage>
        <taxon>Eukaryota</taxon>
        <taxon>Fungi</taxon>
        <taxon>Dikarya</taxon>
        <taxon>Basidiomycota</taxon>
        <taxon>Agaricomycotina</taxon>
        <taxon>Agaricomycetes</taxon>
        <taxon>Agaricomycetidae</taxon>
        <taxon>Agaricales</taxon>
        <taxon>Marasmiineae</taxon>
        <taxon>Marasmiaceae</taxon>
        <taxon>Moniliophthora</taxon>
    </lineage>
</organism>
<sequence length="504" mass="56830">MSDPAVSSFSNVSGNTSSIFNVLSGLRGVLSDLDHVASAHRVLAVVDAEVDLDEEVGNLHENDNMPELQDALDRDWSDDESDWDSDDEEDHKGKGPVKLQGFSNIPSNRDAMDVDVGLYQISKKDGPAAKATELSGSKYVDPETATQLNEKNPPIPEAIHRTAAQCAQSIKGATLKRYTSLCKQFEAYCEKNGFKELGTNAIRKDSHPNSLLVFISWVMATCDSQNPDGTMKLKHEVRSGYSHAEKERAAVLWGYQQVGLTDPCGNPIASFQVSKYMSNLKRQKVQDGEKPTSSHAITAKMIQQMWDTSRLGDRFEIKPVEPKSHRQQKDPNVPWCGGRMLRLLHFVYVISFLCLLCIDEALKIQAMDIQLVQEYDEHGDLLVLWLPFRKTHQHGDIKPFYLREFPEELAYLCPVCAYAGWKEASNIKKGMLCRKIHNDDRIEHDETEAMTSQAFIAAFCQNLADIHVDGDPYGGYSFHRGGVQWLSVNRRWPLRKILSHFMER</sequence>
<dbReference type="GO" id="GO:0006310">
    <property type="term" value="P:DNA recombination"/>
    <property type="evidence" value="ECO:0007669"/>
    <property type="project" value="InterPro"/>
</dbReference>
<evidence type="ECO:0000313" key="2">
    <source>
        <dbReference type="EMBL" id="KTB43956.1"/>
    </source>
</evidence>
<dbReference type="Proteomes" id="UP000054988">
    <property type="component" value="Unassembled WGS sequence"/>
</dbReference>
<evidence type="ECO:0000256" key="1">
    <source>
        <dbReference type="SAM" id="MobiDB-lite"/>
    </source>
</evidence>
<accession>A0A0W0G5U8</accession>
<dbReference type="Gene3D" id="1.10.443.10">
    <property type="entry name" value="Intergrase catalytic core"/>
    <property type="match status" value="1"/>
</dbReference>
<dbReference type="EMBL" id="LATX01001038">
    <property type="protein sequence ID" value="KTB43956.1"/>
    <property type="molecule type" value="Genomic_DNA"/>
</dbReference>
<dbReference type="AlphaFoldDB" id="A0A0W0G5U8"/>
<proteinExistence type="predicted"/>
<evidence type="ECO:0000313" key="3">
    <source>
        <dbReference type="Proteomes" id="UP000054988"/>
    </source>
</evidence>
<reference evidence="2 3" key="1">
    <citation type="submission" date="2015-12" db="EMBL/GenBank/DDBJ databases">
        <title>Draft genome sequence of Moniliophthora roreri, the causal agent of frosty pod rot of cacao.</title>
        <authorList>
            <person name="Aime M.C."/>
            <person name="Diaz-Valderrama J.R."/>
            <person name="Kijpornyongpan T."/>
            <person name="Phillips-Mora W."/>
        </authorList>
    </citation>
    <scope>NUCLEOTIDE SEQUENCE [LARGE SCALE GENOMIC DNA]</scope>
    <source>
        <strain evidence="2 3">MCA 2952</strain>
    </source>
</reference>
<dbReference type="GO" id="GO:0015074">
    <property type="term" value="P:DNA integration"/>
    <property type="evidence" value="ECO:0007669"/>
    <property type="project" value="InterPro"/>
</dbReference>
<dbReference type="InterPro" id="IPR013762">
    <property type="entry name" value="Integrase-like_cat_sf"/>
</dbReference>
<protein>
    <submittedName>
        <fullName evidence="2">Uncharacterized protein</fullName>
    </submittedName>
</protein>
<gene>
    <name evidence="2" type="ORF">WG66_3468</name>
</gene>
<dbReference type="GO" id="GO:0003677">
    <property type="term" value="F:DNA binding"/>
    <property type="evidence" value="ECO:0007669"/>
    <property type="project" value="InterPro"/>
</dbReference>
<name>A0A0W0G5U8_MONRR</name>
<comment type="caution">
    <text evidence="2">The sequence shown here is derived from an EMBL/GenBank/DDBJ whole genome shotgun (WGS) entry which is preliminary data.</text>
</comment>
<feature type="region of interest" description="Disordered" evidence="1">
    <location>
        <begin position="74"/>
        <end position="106"/>
    </location>
</feature>
<feature type="compositionally biased region" description="Acidic residues" evidence="1">
    <location>
        <begin position="76"/>
        <end position="89"/>
    </location>
</feature>